<dbReference type="InterPro" id="IPR006062">
    <property type="entry name" value="His_biosynth"/>
</dbReference>
<gene>
    <name evidence="12" type="ORF">A3D81_01120</name>
</gene>
<comment type="similarity">
    <text evidence="2 11">Belongs to the HisA/HisF family.</text>
</comment>
<dbReference type="InterPro" id="IPR011060">
    <property type="entry name" value="RibuloseP-bd_barrel"/>
</dbReference>
<evidence type="ECO:0000256" key="3">
    <source>
        <dbReference type="ARBA" id="ARBA00011152"/>
    </source>
</evidence>
<comment type="caution">
    <text evidence="12">The sequence shown here is derived from an EMBL/GenBank/DDBJ whole genome shotgun (WGS) entry which is preliminary data.</text>
</comment>
<name>A0A1F5GHQ3_9BACT</name>
<evidence type="ECO:0000256" key="2">
    <source>
        <dbReference type="ARBA" id="ARBA00009667"/>
    </source>
</evidence>
<keyword evidence="7" id="KW-0456">Lyase</keyword>
<accession>A0A1F5GHQ3</accession>
<keyword evidence="6 11" id="KW-0368">Histidine biosynthesis</keyword>
<dbReference type="Proteomes" id="UP000178492">
    <property type="component" value="Unassembled WGS sequence"/>
</dbReference>
<evidence type="ECO:0000256" key="9">
    <source>
        <dbReference type="ARBA" id="ARBA00030264"/>
    </source>
</evidence>
<comment type="pathway">
    <text evidence="1">Amino-acid biosynthesis; L-histidine biosynthesis; L-histidine from 5-phospho-alpha-D-ribose 1-diphosphate: step 5/9.</text>
</comment>
<dbReference type="PANTHER" id="PTHR21235:SF2">
    <property type="entry name" value="IMIDAZOLE GLYCEROL PHOSPHATE SYNTHASE HISHF"/>
    <property type="match status" value="1"/>
</dbReference>
<dbReference type="CDD" id="cd04731">
    <property type="entry name" value="HisF"/>
    <property type="match status" value="1"/>
</dbReference>
<evidence type="ECO:0000256" key="7">
    <source>
        <dbReference type="ARBA" id="ARBA00023239"/>
    </source>
</evidence>
<dbReference type="AlphaFoldDB" id="A0A1F5GHQ3"/>
<comment type="subunit">
    <text evidence="3">Heterodimer of HisH and HisF.</text>
</comment>
<organism evidence="12 13">
    <name type="scientific">Candidatus Curtissbacteria bacterium RIFCSPHIGHO2_02_FULL_40_17</name>
    <dbReference type="NCBI Taxonomy" id="1797715"/>
    <lineage>
        <taxon>Bacteria</taxon>
        <taxon>Candidatus Curtissiibacteriota</taxon>
    </lineage>
</organism>
<comment type="catalytic activity">
    <reaction evidence="10">
        <text>5-[(5-phospho-1-deoxy-D-ribulos-1-ylimino)methylamino]-1-(5-phospho-beta-D-ribosyl)imidazole-4-carboxamide + L-glutamine = D-erythro-1-(imidazol-4-yl)glycerol 3-phosphate + 5-amino-1-(5-phospho-beta-D-ribosyl)imidazole-4-carboxamide + L-glutamate + H(+)</text>
        <dbReference type="Rhea" id="RHEA:24793"/>
        <dbReference type="ChEBI" id="CHEBI:15378"/>
        <dbReference type="ChEBI" id="CHEBI:29985"/>
        <dbReference type="ChEBI" id="CHEBI:58278"/>
        <dbReference type="ChEBI" id="CHEBI:58359"/>
        <dbReference type="ChEBI" id="CHEBI:58475"/>
        <dbReference type="ChEBI" id="CHEBI:58525"/>
        <dbReference type="EC" id="4.3.2.10"/>
    </reaction>
</comment>
<dbReference type="InterPro" id="IPR004651">
    <property type="entry name" value="HisF"/>
</dbReference>
<reference evidence="12 13" key="1">
    <citation type="journal article" date="2016" name="Nat. Commun.">
        <title>Thousands of microbial genomes shed light on interconnected biogeochemical processes in an aquifer system.</title>
        <authorList>
            <person name="Anantharaman K."/>
            <person name="Brown C.T."/>
            <person name="Hug L.A."/>
            <person name="Sharon I."/>
            <person name="Castelle C.J."/>
            <person name="Probst A.J."/>
            <person name="Thomas B.C."/>
            <person name="Singh A."/>
            <person name="Wilkins M.J."/>
            <person name="Karaoz U."/>
            <person name="Brodie E.L."/>
            <person name="Williams K.H."/>
            <person name="Hubbard S.S."/>
            <person name="Banfield J.F."/>
        </authorList>
    </citation>
    <scope>NUCLEOTIDE SEQUENCE [LARGE SCALE GENOMIC DNA]</scope>
</reference>
<dbReference type="SUPFAM" id="SSF51366">
    <property type="entry name" value="Ribulose-phoshate binding barrel"/>
    <property type="match status" value="1"/>
</dbReference>
<dbReference type="PANTHER" id="PTHR21235">
    <property type="entry name" value="IMIDAZOLE GLYCEROL PHOSPHATE SYNTHASE SUBUNIT HISF/H IGP SYNTHASE SUBUNIT HISF/H"/>
    <property type="match status" value="1"/>
</dbReference>
<keyword evidence="5 11" id="KW-0028">Amino-acid biosynthesis</keyword>
<evidence type="ECO:0000256" key="10">
    <source>
        <dbReference type="ARBA" id="ARBA00047838"/>
    </source>
</evidence>
<dbReference type="EMBL" id="MFBE01000015">
    <property type="protein sequence ID" value="OGD91384.1"/>
    <property type="molecule type" value="Genomic_DNA"/>
</dbReference>
<evidence type="ECO:0000256" key="5">
    <source>
        <dbReference type="ARBA" id="ARBA00022605"/>
    </source>
</evidence>
<evidence type="ECO:0000313" key="12">
    <source>
        <dbReference type="EMBL" id="OGD91384.1"/>
    </source>
</evidence>
<evidence type="ECO:0000256" key="8">
    <source>
        <dbReference type="ARBA" id="ARBA00025475"/>
    </source>
</evidence>
<dbReference type="EC" id="4.3.2.10" evidence="4"/>
<evidence type="ECO:0000256" key="4">
    <source>
        <dbReference type="ARBA" id="ARBA00012809"/>
    </source>
</evidence>
<dbReference type="STRING" id="1797715.A3D81_01120"/>
<dbReference type="UniPathway" id="UPA00031">
    <property type="reaction ID" value="UER00010"/>
</dbReference>
<proteinExistence type="inferred from homology"/>
<dbReference type="Gene3D" id="3.20.20.70">
    <property type="entry name" value="Aldolase class I"/>
    <property type="match status" value="1"/>
</dbReference>
<dbReference type="GO" id="GO:0000107">
    <property type="term" value="F:imidazoleglycerol-phosphate synthase activity"/>
    <property type="evidence" value="ECO:0007669"/>
    <property type="project" value="InterPro"/>
</dbReference>
<evidence type="ECO:0000256" key="11">
    <source>
        <dbReference type="RuleBase" id="RU003657"/>
    </source>
</evidence>
<evidence type="ECO:0000313" key="13">
    <source>
        <dbReference type="Proteomes" id="UP000178492"/>
    </source>
</evidence>
<dbReference type="GO" id="GO:0016829">
    <property type="term" value="F:lyase activity"/>
    <property type="evidence" value="ECO:0007669"/>
    <property type="project" value="UniProtKB-KW"/>
</dbReference>
<comment type="function">
    <text evidence="8">IGPS catalyzes the conversion of PRFAR and glutamine to IGP, AICAR and glutamate. The HisF subunit catalyzes the cyclization activity that produces IGP and AICAR from PRFAR using the ammonia provided by the HisH subunit.</text>
</comment>
<dbReference type="InterPro" id="IPR050064">
    <property type="entry name" value="IGPS_HisA/HisF"/>
</dbReference>
<dbReference type="Pfam" id="PF00977">
    <property type="entry name" value="His_biosynth"/>
    <property type="match status" value="1"/>
</dbReference>
<evidence type="ECO:0000256" key="6">
    <source>
        <dbReference type="ARBA" id="ARBA00023102"/>
    </source>
</evidence>
<protein>
    <recommendedName>
        <fullName evidence="4">imidazole glycerol-phosphate synthase</fullName>
        <ecNumber evidence="4">4.3.2.10</ecNumber>
    </recommendedName>
    <alternativeName>
        <fullName evidence="9">IGP synthase cyclase subunit</fullName>
    </alternativeName>
</protein>
<dbReference type="GO" id="GO:0000105">
    <property type="term" value="P:L-histidine biosynthetic process"/>
    <property type="evidence" value="ECO:0007669"/>
    <property type="project" value="UniProtKB-UniPathway"/>
</dbReference>
<sequence length="290" mass="31822">MLKKRLTAILVIRDGIVVQSIGFSKYLPVGKAQIAVEFLNSWGIDEIIYLDISATPKDQGPDFLEIQSVSKKCFVPLVVGGGISSVGDMQKLVKFGADKIAINSAALKDPLLIKKGASILGNQCIVASIDVKLDKDKKYSVFSNFGIDIPEKDPVKWAKTLASLGAGEILLNCVDRNGSKVGYDINMVRMIVEAVDIPVIACGGAGHPQDFVDVMTQGRANCAAAGNFFHFTEHSVINAKAYLQKKGIDIRFDTQAHYMDFEFDDGGRIAKRPDRYLAEQRFKYYPPEII</sequence>
<dbReference type="InterPro" id="IPR013785">
    <property type="entry name" value="Aldolase_TIM"/>
</dbReference>
<evidence type="ECO:0000256" key="1">
    <source>
        <dbReference type="ARBA" id="ARBA00005091"/>
    </source>
</evidence>